<dbReference type="Proteomes" id="UP001066276">
    <property type="component" value="Chromosome 11"/>
</dbReference>
<name>A0AAV7LGY0_PLEWA</name>
<dbReference type="AlphaFoldDB" id="A0AAV7LGY0"/>
<evidence type="ECO:0000256" key="1">
    <source>
        <dbReference type="SAM" id="MobiDB-lite"/>
    </source>
</evidence>
<gene>
    <name evidence="2" type="ORF">NDU88_003382</name>
</gene>
<comment type="caution">
    <text evidence="2">The sequence shown here is derived from an EMBL/GenBank/DDBJ whole genome shotgun (WGS) entry which is preliminary data.</text>
</comment>
<reference evidence="2" key="1">
    <citation type="journal article" date="2022" name="bioRxiv">
        <title>Sequencing and chromosome-scale assembly of the giantPleurodeles waltlgenome.</title>
        <authorList>
            <person name="Brown T."/>
            <person name="Elewa A."/>
            <person name="Iarovenko S."/>
            <person name="Subramanian E."/>
            <person name="Araus A.J."/>
            <person name="Petzold A."/>
            <person name="Susuki M."/>
            <person name="Suzuki K.-i.T."/>
            <person name="Hayashi T."/>
            <person name="Toyoda A."/>
            <person name="Oliveira C."/>
            <person name="Osipova E."/>
            <person name="Leigh N.D."/>
            <person name="Simon A."/>
            <person name="Yun M.H."/>
        </authorList>
    </citation>
    <scope>NUCLEOTIDE SEQUENCE</scope>
    <source>
        <strain evidence="2">20211129_DDA</strain>
        <tissue evidence="2">Liver</tissue>
    </source>
</reference>
<feature type="compositionally biased region" description="Low complexity" evidence="1">
    <location>
        <begin position="14"/>
        <end position="28"/>
    </location>
</feature>
<sequence>MAGEEKDSASSKQATASALTSSPAAAALGDSTGGSRAGRAPQTEKRDTLLGWHKHRKRKRTQRRGDRRQFGRFRLEAGGGGDGGDEPELASMSCALKDVEKRR</sequence>
<protein>
    <submittedName>
        <fullName evidence="2">Uncharacterized protein</fullName>
    </submittedName>
</protein>
<keyword evidence="3" id="KW-1185">Reference proteome</keyword>
<proteinExistence type="predicted"/>
<accession>A0AAV7LGY0</accession>
<feature type="compositionally biased region" description="Basic residues" evidence="1">
    <location>
        <begin position="52"/>
        <end position="62"/>
    </location>
</feature>
<feature type="region of interest" description="Disordered" evidence="1">
    <location>
        <begin position="1"/>
        <end position="103"/>
    </location>
</feature>
<dbReference type="EMBL" id="JANPWB010000015">
    <property type="protein sequence ID" value="KAJ1090247.1"/>
    <property type="molecule type" value="Genomic_DNA"/>
</dbReference>
<feature type="compositionally biased region" description="Basic and acidic residues" evidence="1">
    <location>
        <begin position="63"/>
        <end position="75"/>
    </location>
</feature>
<evidence type="ECO:0000313" key="2">
    <source>
        <dbReference type="EMBL" id="KAJ1090247.1"/>
    </source>
</evidence>
<organism evidence="2 3">
    <name type="scientific">Pleurodeles waltl</name>
    <name type="common">Iberian ribbed newt</name>
    <dbReference type="NCBI Taxonomy" id="8319"/>
    <lineage>
        <taxon>Eukaryota</taxon>
        <taxon>Metazoa</taxon>
        <taxon>Chordata</taxon>
        <taxon>Craniata</taxon>
        <taxon>Vertebrata</taxon>
        <taxon>Euteleostomi</taxon>
        <taxon>Amphibia</taxon>
        <taxon>Batrachia</taxon>
        <taxon>Caudata</taxon>
        <taxon>Salamandroidea</taxon>
        <taxon>Salamandridae</taxon>
        <taxon>Pleurodelinae</taxon>
        <taxon>Pleurodeles</taxon>
    </lineage>
</organism>
<evidence type="ECO:0000313" key="3">
    <source>
        <dbReference type="Proteomes" id="UP001066276"/>
    </source>
</evidence>